<accession>A0A445CJ92</accession>
<evidence type="ECO:0000256" key="1">
    <source>
        <dbReference type="PROSITE-ProRule" id="PRU00047"/>
    </source>
</evidence>
<comment type="caution">
    <text evidence="4">The sequence shown here is derived from an EMBL/GenBank/DDBJ whole genome shotgun (WGS) entry which is preliminary data.</text>
</comment>
<evidence type="ECO:0000259" key="3">
    <source>
        <dbReference type="PROSITE" id="PS50158"/>
    </source>
</evidence>
<name>A0A445CJ92_ARAHY</name>
<feature type="domain" description="CCHC-type" evidence="3">
    <location>
        <begin position="68"/>
        <end position="82"/>
    </location>
</feature>
<dbReference type="EMBL" id="SDMP01000006">
    <property type="protein sequence ID" value="RYR50977.1"/>
    <property type="molecule type" value="Genomic_DNA"/>
</dbReference>
<proteinExistence type="predicted"/>
<dbReference type="AlphaFoldDB" id="A0A445CJ92"/>
<sequence length="114" mass="13019">MKTIRKTYGICFNPINSKEFWEPSDQLKPDPLRIVRPAGRPTKRRKEAVQPPAPVDGNKVRRTFHVTCSKCGEKGHYFKTCKGAPKNPNRLMVANSCFTFQDRTSGQNHNHPKP</sequence>
<dbReference type="GO" id="GO:0008270">
    <property type="term" value="F:zinc ion binding"/>
    <property type="evidence" value="ECO:0007669"/>
    <property type="project" value="UniProtKB-KW"/>
</dbReference>
<organism evidence="4 5">
    <name type="scientific">Arachis hypogaea</name>
    <name type="common">Peanut</name>
    <dbReference type="NCBI Taxonomy" id="3818"/>
    <lineage>
        <taxon>Eukaryota</taxon>
        <taxon>Viridiplantae</taxon>
        <taxon>Streptophyta</taxon>
        <taxon>Embryophyta</taxon>
        <taxon>Tracheophyta</taxon>
        <taxon>Spermatophyta</taxon>
        <taxon>Magnoliopsida</taxon>
        <taxon>eudicotyledons</taxon>
        <taxon>Gunneridae</taxon>
        <taxon>Pentapetalae</taxon>
        <taxon>rosids</taxon>
        <taxon>fabids</taxon>
        <taxon>Fabales</taxon>
        <taxon>Fabaceae</taxon>
        <taxon>Papilionoideae</taxon>
        <taxon>50 kb inversion clade</taxon>
        <taxon>dalbergioids sensu lato</taxon>
        <taxon>Dalbergieae</taxon>
        <taxon>Pterocarpus clade</taxon>
        <taxon>Arachis</taxon>
    </lineage>
</organism>
<dbReference type="InterPro" id="IPR036875">
    <property type="entry name" value="Znf_CCHC_sf"/>
</dbReference>
<gene>
    <name evidence="4" type="ORF">Ahy_A06g026039</name>
</gene>
<evidence type="ECO:0000256" key="2">
    <source>
        <dbReference type="SAM" id="MobiDB-lite"/>
    </source>
</evidence>
<dbReference type="GO" id="GO:0003676">
    <property type="term" value="F:nucleic acid binding"/>
    <property type="evidence" value="ECO:0007669"/>
    <property type="project" value="InterPro"/>
</dbReference>
<evidence type="ECO:0000313" key="4">
    <source>
        <dbReference type="EMBL" id="RYR50977.1"/>
    </source>
</evidence>
<feature type="region of interest" description="Disordered" evidence="2">
    <location>
        <begin position="26"/>
        <end position="58"/>
    </location>
</feature>
<dbReference type="Gene3D" id="4.10.60.10">
    <property type="entry name" value="Zinc finger, CCHC-type"/>
    <property type="match status" value="1"/>
</dbReference>
<dbReference type="Proteomes" id="UP000289738">
    <property type="component" value="Chromosome A06"/>
</dbReference>
<protein>
    <recommendedName>
        <fullName evidence="3">CCHC-type domain-containing protein</fullName>
    </recommendedName>
</protein>
<keyword evidence="5" id="KW-1185">Reference proteome</keyword>
<dbReference type="PROSITE" id="PS50158">
    <property type="entry name" value="ZF_CCHC"/>
    <property type="match status" value="1"/>
</dbReference>
<dbReference type="InterPro" id="IPR001878">
    <property type="entry name" value="Znf_CCHC"/>
</dbReference>
<dbReference type="SUPFAM" id="SSF57756">
    <property type="entry name" value="Retrovirus zinc finger-like domains"/>
    <property type="match status" value="1"/>
</dbReference>
<keyword evidence="1" id="KW-0862">Zinc</keyword>
<reference evidence="4 5" key="1">
    <citation type="submission" date="2019-01" db="EMBL/GenBank/DDBJ databases">
        <title>Sequencing of cultivated peanut Arachis hypogaea provides insights into genome evolution and oil improvement.</title>
        <authorList>
            <person name="Chen X."/>
        </authorList>
    </citation>
    <scope>NUCLEOTIDE SEQUENCE [LARGE SCALE GENOMIC DNA]</scope>
    <source>
        <strain evidence="5">cv. Fuhuasheng</strain>
        <tissue evidence="4">Leaves</tissue>
    </source>
</reference>
<keyword evidence="1" id="KW-0863">Zinc-finger</keyword>
<keyword evidence="1" id="KW-0479">Metal-binding</keyword>
<evidence type="ECO:0000313" key="5">
    <source>
        <dbReference type="Proteomes" id="UP000289738"/>
    </source>
</evidence>